<evidence type="ECO:0000313" key="2">
    <source>
        <dbReference type="EMBL" id="KJL46934.1"/>
    </source>
</evidence>
<dbReference type="RefSeq" id="WP_052676432.1">
    <property type="nucleotide sequence ID" value="NZ_JYJB01000010.1"/>
</dbReference>
<evidence type="ECO:0000256" key="1">
    <source>
        <dbReference type="SAM" id="Phobius"/>
    </source>
</evidence>
<gene>
    <name evidence="2" type="ORF">RS84_03577</name>
</gene>
<name>A0A0M2HJQ9_9MICO</name>
<dbReference type="Proteomes" id="UP000033900">
    <property type="component" value="Unassembled WGS sequence"/>
</dbReference>
<organism evidence="2 3">
    <name type="scientific">Microbacterium hydrocarbonoxydans</name>
    <dbReference type="NCBI Taxonomy" id="273678"/>
    <lineage>
        <taxon>Bacteria</taxon>
        <taxon>Bacillati</taxon>
        <taxon>Actinomycetota</taxon>
        <taxon>Actinomycetes</taxon>
        <taxon>Micrococcales</taxon>
        <taxon>Microbacteriaceae</taxon>
        <taxon>Microbacterium</taxon>
    </lineage>
</organism>
<comment type="caution">
    <text evidence="2">The sequence shown here is derived from an EMBL/GenBank/DDBJ whole genome shotgun (WGS) entry which is preliminary data.</text>
</comment>
<dbReference type="EMBL" id="JYJB01000010">
    <property type="protein sequence ID" value="KJL46934.1"/>
    <property type="molecule type" value="Genomic_DNA"/>
</dbReference>
<keyword evidence="3" id="KW-1185">Reference proteome</keyword>
<accession>A0A0M2HJQ9</accession>
<dbReference type="AlphaFoldDB" id="A0A0M2HJQ9"/>
<evidence type="ECO:0000313" key="3">
    <source>
        <dbReference type="Proteomes" id="UP000033900"/>
    </source>
</evidence>
<keyword evidence="1" id="KW-0472">Membrane</keyword>
<dbReference type="SUPFAM" id="SSF53955">
    <property type="entry name" value="Lysozyme-like"/>
    <property type="match status" value="1"/>
</dbReference>
<dbReference type="PATRIC" id="fig|273678.4.peg.3569"/>
<evidence type="ECO:0008006" key="4">
    <source>
        <dbReference type="Google" id="ProtNLM"/>
    </source>
</evidence>
<sequence length="296" mass="29991">MLQNTRALRRASAAASARSDVTGRRPVLIFAAAGAALLGITLTVGVVSSPAAGSENAVQAVAQLAGPEPLAKVADEASTSLVAAHAAVDAAIDLNAQVVLSGLDLGDSATAIDTGELHHDINALDERAVMPGMLLTVLTADAEKETAEVVEQTATLQAALTAAQEKKAADDAAKAAAEQAAAQAAAAAAALAAVNTPDGARAAARDMAASQYGWGDDQFQCLNSLWNKESSWNYQAYNPSGATGIPQALPGSKMASSGSDWATNAATQIAWGLGYISSVYGTPCSAWGHSQATNWY</sequence>
<feature type="transmembrane region" description="Helical" evidence="1">
    <location>
        <begin position="27"/>
        <end position="47"/>
    </location>
</feature>
<dbReference type="STRING" id="273678.RS84_03577"/>
<keyword evidence="1" id="KW-0812">Transmembrane</keyword>
<proteinExistence type="predicted"/>
<protein>
    <recommendedName>
        <fullName evidence="4">Phospholipase</fullName>
    </recommendedName>
</protein>
<keyword evidence="1" id="KW-1133">Transmembrane helix</keyword>
<reference evidence="2 3" key="1">
    <citation type="submission" date="2015-02" db="EMBL/GenBank/DDBJ databases">
        <title>Draft genome sequences of ten Microbacterium spp. with emphasis on heavy metal contaminated environments.</title>
        <authorList>
            <person name="Corretto E."/>
        </authorList>
    </citation>
    <scope>NUCLEOTIDE SEQUENCE [LARGE SCALE GENOMIC DNA]</scope>
    <source>
        <strain evidence="2 3">SA35</strain>
    </source>
</reference>
<dbReference type="InterPro" id="IPR023346">
    <property type="entry name" value="Lysozyme-like_dom_sf"/>
</dbReference>